<reference evidence="1 2" key="1">
    <citation type="journal article" date="2022" name="bioRxiv">
        <title>Genomics of Preaxostyla Flagellates Illuminates Evolutionary Transitions and the Path Towards Mitochondrial Loss.</title>
        <authorList>
            <person name="Novak L.V.F."/>
            <person name="Treitli S.C."/>
            <person name="Pyrih J."/>
            <person name="Halakuc P."/>
            <person name="Pipaliya S.V."/>
            <person name="Vacek V."/>
            <person name="Brzon O."/>
            <person name="Soukal P."/>
            <person name="Eme L."/>
            <person name="Dacks J.B."/>
            <person name="Karnkowska A."/>
            <person name="Elias M."/>
            <person name="Hampl V."/>
        </authorList>
    </citation>
    <scope>NUCLEOTIDE SEQUENCE [LARGE SCALE GENOMIC DNA]</scope>
    <source>
        <strain evidence="1">NAU3</strain>
        <tissue evidence="1">Gut</tissue>
    </source>
</reference>
<dbReference type="EMBL" id="JARBJD010000160">
    <property type="protein sequence ID" value="KAK2949250.1"/>
    <property type="molecule type" value="Genomic_DNA"/>
</dbReference>
<accession>A0ABQ9XD34</accession>
<protein>
    <submittedName>
        <fullName evidence="1">Uncharacterized protein</fullName>
    </submittedName>
</protein>
<sequence length="199" mass="22270">MLSFDRFEMSIAMISSDKYSPFLTWNVNDPLTVDSVSAVFVSLVSMVRDDYNFDEELLKQASTFFSSIIRRATPGSFFESFLKTMREDPTDSIPTLLDSTIILLLSSHHSIIRDTLSFIAKVLDWSSLSNRLALVSSKLISRILSTPHLRDLSVIDNKDILNKILEILGKSLQLSFAGPCTPISADGRKMERKLGAEGE</sequence>
<comment type="caution">
    <text evidence="1">The sequence shown here is derived from an EMBL/GenBank/DDBJ whole genome shotgun (WGS) entry which is preliminary data.</text>
</comment>
<gene>
    <name evidence="1" type="ORF">BLNAU_15853</name>
</gene>
<keyword evidence="2" id="KW-1185">Reference proteome</keyword>
<evidence type="ECO:0000313" key="1">
    <source>
        <dbReference type="EMBL" id="KAK2949250.1"/>
    </source>
</evidence>
<proteinExistence type="predicted"/>
<name>A0ABQ9XD34_9EUKA</name>
<evidence type="ECO:0000313" key="2">
    <source>
        <dbReference type="Proteomes" id="UP001281761"/>
    </source>
</evidence>
<organism evidence="1 2">
    <name type="scientific">Blattamonas nauphoetae</name>
    <dbReference type="NCBI Taxonomy" id="2049346"/>
    <lineage>
        <taxon>Eukaryota</taxon>
        <taxon>Metamonada</taxon>
        <taxon>Preaxostyla</taxon>
        <taxon>Oxymonadida</taxon>
        <taxon>Blattamonas</taxon>
    </lineage>
</organism>
<dbReference type="Proteomes" id="UP001281761">
    <property type="component" value="Unassembled WGS sequence"/>
</dbReference>